<dbReference type="Gene3D" id="2.70.98.40">
    <property type="entry name" value="Glycoside hydrolase, family 65, N-terminal domain"/>
    <property type="match status" value="1"/>
</dbReference>
<dbReference type="InterPro" id="IPR008928">
    <property type="entry name" value="6-hairpin_glycosidase_sf"/>
</dbReference>
<feature type="region of interest" description="Disordered" evidence="5">
    <location>
        <begin position="775"/>
        <end position="794"/>
    </location>
</feature>
<name>A0A285EKP3_9ACTN</name>
<dbReference type="InterPro" id="IPR037018">
    <property type="entry name" value="GH65_N"/>
</dbReference>
<keyword evidence="2" id="KW-0326">Glycosidase</keyword>
<dbReference type="InterPro" id="IPR011013">
    <property type="entry name" value="Gal_mutarotase_sf_dom"/>
</dbReference>
<feature type="region of interest" description="Disordered" evidence="5">
    <location>
        <begin position="1"/>
        <end position="21"/>
    </location>
</feature>
<gene>
    <name evidence="9" type="ORF">SAMN06893097_111152</name>
</gene>
<dbReference type="InterPro" id="IPR012341">
    <property type="entry name" value="6hp_glycosidase-like_sf"/>
</dbReference>
<evidence type="ECO:0000259" key="6">
    <source>
        <dbReference type="Pfam" id="PF03632"/>
    </source>
</evidence>
<feature type="domain" description="Glycoside hydrolase family 65 C-terminal" evidence="7">
    <location>
        <begin position="702"/>
        <end position="761"/>
    </location>
</feature>
<dbReference type="Gene3D" id="2.60.420.10">
    <property type="entry name" value="Maltose phosphorylase, domain 3"/>
    <property type="match status" value="1"/>
</dbReference>
<dbReference type="Pfam" id="PF03636">
    <property type="entry name" value="Glyco_hydro_65N"/>
    <property type="match status" value="1"/>
</dbReference>
<dbReference type="Proteomes" id="UP000219514">
    <property type="component" value="Unassembled WGS sequence"/>
</dbReference>
<keyword evidence="2" id="KW-0378">Hydrolase</keyword>
<accession>A0A285EKP3</accession>
<evidence type="ECO:0000313" key="10">
    <source>
        <dbReference type="Proteomes" id="UP000219514"/>
    </source>
</evidence>
<evidence type="ECO:0000256" key="5">
    <source>
        <dbReference type="SAM" id="MobiDB-lite"/>
    </source>
</evidence>
<dbReference type="PIRSF" id="PIRSF036289">
    <property type="entry name" value="Glycosyl_hydrolase_malt_phosph"/>
    <property type="match status" value="1"/>
</dbReference>
<feature type="domain" description="Glycoside hydrolase family 65 central catalytic" evidence="6">
    <location>
        <begin position="342"/>
        <end position="692"/>
    </location>
</feature>
<reference evidence="9 10" key="1">
    <citation type="submission" date="2017-09" db="EMBL/GenBank/DDBJ databases">
        <authorList>
            <person name="Ehlers B."/>
            <person name="Leendertz F.H."/>
        </authorList>
    </citation>
    <scope>NUCLEOTIDE SEQUENCE [LARGE SCALE GENOMIC DNA]</scope>
    <source>
        <strain evidence="9 10">DSM 46844</strain>
    </source>
</reference>
<dbReference type="GO" id="GO:0005975">
    <property type="term" value="P:carbohydrate metabolic process"/>
    <property type="evidence" value="ECO:0007669"/>
    <property type="project" value="InterPro"/>
</dbReference>
<dbReference type="Pfam" id="PF03633">
    <property type="entry name" value="Glyco_hydro_65C"/>
    <property type="match status" value="1"/>
</dbReference>
<dbReference type="AlphaFoldDB" id="A0A285EKP3"/>
<evidence type="ECO:0000259" key="8">
    <source>
        <dbReference type="Pfam" id="PF03636"/>
    </source>
</evidence>
<proteinExistence type="inferred from homology"/>
<dbReference type="PANTHER" id="PTHR11051:SF13">
    <property type="entry name" value="GLYCOSYL TRANSFERASE"/>
    <property type="match status" value="1"/>
</dbReference>
<comment type="similarity">
    <text evidence="1">Belongs to the glycosyl hydrolase 65 family.</text>
</comment>
<dbReference type="GO" id="GO:0004553">
    <property type="term" value="F:hydrolase activity, hydrolyzing O-glycosyl compounds"/>
    <property type="evidence" value="ECO:0007669"/>
    <property type="project" value="TreeGrafter"/>
</dbReference>
<evidence type="ECO:0000259" key="7">
    <source>
        <dbReference type="Pfam" id="PF03633"/>
    </source>
</evidence>
<dbReference type="Pfam" id="PF03632">
    <property type="entry name" value="Glyco_hydro_65m"/>
    <property type="match status" value="1"/>
</dbReference>
<dbReference type="SUPFAM" id="SSF74650">
    <property type="entry name" value="Galactose mutarotase-like"/>
    <property type="match status" value="1"/>
</dbReference>
<evidence type="ECO:0000313" key="9">
    <source>
        <dbReference type="EMBL" id="SNX98636.1"/>
    </source>
</evidence>
<dbReference type="PANTHER" id="PTHR11051">
    <property type="entry name" value="GLYCOSYL HYDROLASE-RELATED"/>
    <property type="match status" value="1"/>
</dbReference>
<dbReference type="GO" id="GO:0016757">
    <property type="term" value="F:glycosyltransferase activity"/>
    <property type="evidence" value="ECO:0007669"/>
    <property type="project" value="UniProtKB-ARBA"/>
</dbReference>
<feature type="binding site" evidence="4">
    <location>
        <begin position="605"/>
        <end position="606"/>
    </location>
    <ligand>
        <name>substrate</name>
    </ligand>
</feature>
<keyword evidence="10" id="KW-1185">Reference proteome</keyword>
<dbReference type="InterPro" id="IPR005196">
    <property type="entry name" value="Glyco_hydro_65_N"/>
</dbReference>
<evidence type="ECO:0000256" key="3">
    <source>
        <dbReference type="PIRSR" id="PIRSR036289-50"/>
    </source>
</evidence>
<evidence type="ECO:0000256" key="4">
    <source>
        <dbReference type="PIRSR" id="PIRSR036289-51"/>
    </source>
</evidence>
<dbReference type="InterPro" id="IPR005194">
    <property type="entry name" value="Glyco_hydro_65_C"/>
</dbReference>
<dbReference type="GO" id="GO:0030246">
    <property type="term" value="F:carbohydrate binding"/>
    <property type="evidence" value="ECO:0007669"/>
    <property type="project" value="InterPro"/>
</dbReference>
<dbReference type="EMBL" id="OBDO01000011">
    <property type="protein sequence ID" value="SNX98636.1"/>
    <property type="molecule type" value="Genomic_DNA"/>
</dbReference>
<sequence>MGPAGARTVPATTEGPHVTTPRLDTAPWLVREPHVDLETLGVTESVFSLANGYLGIRGTLDEVEPFGMRGAYLSGVYETHPLSYPEGGYGHPEVGQGLLTVTDGTPVRVLVDGVPLDVREVRPQVHERTLDLRAGTLDRRVRWTALSGTTMEVTSRRIVSLAERSVCAVRYEVRALDGPAHVVVRSEVAAGEVTPTGVDNDDPRVAPALDHAFEPLVHVSTATGGALGSRTHRSGITIAAAVDHEIDGGRVSTHADEHHVITTVAADLLPGQGLTVVKAVGYSWSYDAVVDSVVGEASAAVGSARDLGWEGLLARQRAVLDELWATADVQVDGDPELQQALRYAVFQLFCAAACISDAPVGAKGLTGMGYSGHTFWDVEGFVLPALTLLRPDAAARLLRWRSSTLDHARERAGTLGLAGAAFPWRTISGPELSAYWPASTAAMHVNADISRAFRLHQNATGEDLDSVGGLEVLVETARLWMSMGHEDAAGGWHLFGMTGPDEYTGVVDDNVFTNLMARRNLRWAADACRRHQARARELGVDHTETAAWRSAADAVHVPWDEGLRVHPMNENFTTYREWRFEDKREDYPVQEHQHYAKFYRRQVLKQADLVQALWWCRDDFTDEEVARDLDYYEARTVRDSSLSAAVQAVVCAQAQHPDLALRYLRECALVDLRDVQGDTAKGLHLASIGGAWLALVAGLGGMREDHEDLEIAPLLPSSLTRTAYHLTWRGRLLRVETTREGTTVTLLRGEGPVTVVVDGAPLPVTAAAPVSVPLRAPTPLLDEPRQPAGREPRT</sequence>
<dbReference type="Gene3D" id="1.50.10.10">
    <property type="match status" value="1"/>
</dbReference>
<feature type="active site" description="Proton donor" evidence="3">
    <location>
        <position position="502"/>
    </location>
</feature>
<feature type="binding site" evidence="4">
    <location>
        <begin position="376"/>
        <end position="377"/>
    </location>
    <ligand>
        <name>substrate</name>
    </ligand>
</feature>
<feature type="compositionally biased region" description="Basic and acidic residues" evidence="5">
    <location>
        <begin position="782"/>
        <end position="794"/>
    </location>
</feature>
<evidence type="ECO:0000256" key="2">
    <source>
        <dbReference type="ARBA" id="ARBA00023295"/>
    </source>
</evidence>
<evidence type="ECO:0000256" key="1">
    <source>
        <dbReference type="ARBA" id="ARBA00006768"/>
    </source>
</evidence>
<protein>
    <submittedName>
        <fullName evidence="9">Maltose phosphorylase</fullName>
    </submittedName>
</protein>
<feature type="domain" description="Glycoside hydrolase family 65 N-terminal" evidence="8">
    <location>
        <begin position="32"/>
        <end position="285"/>
    </location>
</feature>
<dbReference type="SUPFAM" id="SSF48208">
    <property type="entry name" value="Six-hairpin glycosidases"/>
    <property type="match status" value="1"/>
</dbReference>
<organism evidence="9 10">
    <name type="scientific">Geodermatophilus sabuli</name>
    <dbReference type="NCBI Taxonomy" id="1564158"/>
    <lineage>
        <taxon>Bacteria</taxon>
        <taxon>Bacillati</taxon>
        <taxon>Actinomycetota</taxon>
        <taxon>Actinomycetes</taxon>
        <taxon>Geodermatophilales</taxon>
        <taxon>Geodermatophilaceae</taxon>
        <taxon>Geodermatophilus</taxon>
    </lineage>
</organism>
<dbReference type="InterPro" id="IPR017045">
    <property type="entry name" value="Malt_Pase/Glycosyl_Hdrlase"/>
</dbReference>
<dbReference type="InterPro" id="IPR005195">
    <property type="entry name" value="Glyco_hydro_65_M"/>
</dbReference>